<feature type="region of interest" description="Disordered" evidence="2">
    <location>
        <begin position="1"/>
        <end position="21"/>
    </location>
</feature>
<reference evidence="3" key="1">
    <citation type="journal article" date="2019" name="bioRxiv">
        <title>The Genome of the Zebra Mussel, Dreissena polymorpha: A Resource for Invasive Species Research.</title>
        <authorList>
            <person name="McCartney M.A."/>
            <person name="Auch B."/>
            <person name="Kono T."/>
            <person name="Mallez S."/>
            <person name="Zhang Y."/>
            <person name="Obille A."/>
            <person name="Becker A."/>
            <person name="Abrahante J.E."/>
            <person name="Garbe J."/>
            <person name="Badalamenti J.P."/>
            <person name="Herman A."/>
            <person name="Mangelson H."/>
            <person name="Liachko I."/>
            <person name="Sullivan S."/>
            <person name="Sone E.D."/>
            <person name="Koren S."/>
            <person name="Silverstein K.A.T."/>
            <person name="Beckman K.B."/>
            <person name="Gohl D.M."/>
        </authorList>
    </citation>
    <scope>NUCLEOTIDE SEQUENCE</scope>
    <source>
        <strain evidence="3">Duluth1</strain>
        <tissue evidence="3">Whole animal</tissue>
    </source>
</reference>
<dbReference type="Proteomes" id="UP000828390">
    <property type="component" value="Unassembled WGS sequence"/>
</dbReference>
<keyword evidence="1" id="KW-0175">Coiled coil</keyword>
<reference evidence="3" key="2">
    <citation type="submission" date="2020-11" db="EMBL/GenBank/DDBJ databases">
        <authorList>
            <person name="McCartney M.A."/>
            <person name="Auch B."/>
            <person name="Kono T."/>
            <person name="Mallez S."/>
            <person name="Becker A."/>
            <person name="Gohl D.M."/>
            <person name="Silverstein K.A.T."/>
            <person name="Koren S."/>
            <person name="Bechman K.B."/>
            <person name="Herman A."/>
            <person name="Abrahante J.E."/>
            <person name="Garbe J."/>
        </authorList>
    </citation>
    <scope>NUCLEOTIDE SEQUENCE</scope>
    <source>
        <strain evidence="3">Duluth1</strain>
        <tissue evidence="3">Whole animal</tissue>
    </source>
</reference>
<evidence type="ECO:0000313" key="3">
    <source>
        <dbReference type="EMBL" id="KAH3691805.1"/>
    </source>
</evidence>
<feature type="coiled-coil region" evidence="1">
    <location>
        <begin position="47"/>
        <end position="74"/>
    </location>
</feature>
<sequence length="83" mass="9564">MSDTGARPREKSSKNPCSLKEDIVSLEKEESMLKEQLDSLTPIQIPISSERDQILQERERLQKLLEEHRESAETAHCVEKSRS</sequence>
<evidence type="ECO:0000256" key="1">
    <source>
        <dbReference type="SAM" id="Coils"/>
    </source>
</evidence>
<evidence type="ECO:0000256" key="2">
    <source>
        <dbReference type="SAM" id="MobiDB-lite"/>
    </source>
</evidence>
<organism evidence="3 4">
    <name type="scientific">Dreissena polymorpha</name>
    <name type="common">Zebra mussel</name>
    <name type="synonym">Mytilus polymorpha</name>
    <dbReference type="NCBI Taxonomy" id="45954"/>
    <lineage>
        <taxon>Eukaryota</taxon>
        <taxon>Metazoa</taxon>
        <taxon>Spiralia</taxon>
        <taxon>Lophotrochozoa</taxon>
        <taxon>Mollusca</taxon>
        <taxon>Bivalvia</taxon>
        <taxon>Autobranchia</taxon>
        <taxon>Heteroconchia</taxon>
        <taxon>Euheterodonta</taxon>
        <taxon>Imparidentia</taxon>
        <taxon>Neoheterodontei</taxon>
        <taxon>Myida</taxon>
        <taxon>Dreissenoidea</taxon>
        <taxon>Dreissenidae</taxon>
        <taxon>Dreissena</taxon>
    </lineage>
</organism>
<comment type="caution">
    <text evidence="3">The sequence shown here is derived from an EMBL/GenBank/DDBJ whole genome shotgun (WGS) entry which is preliminary data.</text>
</comment>
<keyword evidence="4" id="KW-1185">Reference proteome</keyword>
<protein>
    <submittedName>
        <fullName evidence="3">Uncharacterized protein</fullName>
    </submittedName>
</protein>
<accession>A0A9D3Y3V4</accession>
<dbReference type="AlphaFoldDB" id="A0A9D3Y3V4"/>
<dbReference type="EMBL" id="JAIWYP010000030">
    <property type="protein sequence ID" value="KAH3691805.1"/>
    <property type="molecule type" value="Genomic_DNA"/>
</dbReference>
<gene>
    <name evidence="3" type="ORF">DPMN_192336</name>
</gene>
<proteinExistence type="predicted"/>
<name>A0A9D3Y3V4_DREPO</name>
<evidence type="ECO:0000313" key="4">
    <source>
        <dbReference type="Proteomes" id="UP000828390"/>
    </source>
</evidence>